<evidence type="ECO:0000256" key="2">
    <source>
        <dbReference type="SAM" id="SignalP"/>
    </source>
</evidence>
<dbReference type="Proteomes" id="UP000011200">
    <property type="component" value="Chromosome"/>
</dbReference>
<evidence type="ECO:0000313" key="4">
    <source>
        <dbReference type="Proteomes" id="UP000011200"/>
    </source>
</evidence>
<gene>
    <name evidence="3" type="ORF">D806_030930</name>
</gene>
<evidence type="ECO:0008006" key="5">
    <source>
        <dbReference type="Google" id="ProtNLM"/>
    </source>
</evidence>
<protein>
    <recommendedName>
        <fullName evidence="5">Lipoprotein</fullName>
    </recommendedName>
</protein>
<reference evidence="4" key="2">
    <citation type="submission" date="2018-03" db="EMBL/GenBank/DDBJ databases">
        <authorList>
            <person name="Derbyshire K."/>
            <person name="Gray T.A."/>
            <person name="Champion M."/>
        </authorList>
    </citation>
    <scope>NUCLEOTIDE SEQUENCE [LARGE SCALE GENOMIC DNA]</scope>
    <source>
        <strain evidence="4">MKD8</strain>
    </source>
</reference>
<feature type="chain" id="PRO_5038662342" description="Lipoprotein" evidence="2">
    <location>
        <begin position="18"/>
        <end position="77"/>
    </location>
</feature>
<accession>A0A2U9PQQ2</accession>
<evidence type="ECO:0000313" key="3">
    <source>
        <dbReference type="EMBL" id="AWT54067.1"/>
    </source>
</evidence>
<keyword evidence="2" id="KW-0732">Signal</keyword>
<dbReference type="EMBL" id="CP027541">
    <property type="protein sequence ID" value="AWT54067.1"/>
    <property type="molecule type" value="Genomic_DNA"/>
</dbReference>
<organism evidence="3 4">
    <name type="scientific">Mycolicibacterium smegmatis (strain MKD8)</name>
    <name type="common">Mycobacterium smegmatis</name>
    <dbReference type="NCBI Taxonomy" id="1214915"/>
    <lineage>
        <taxon>Bacteria</taxon>
        <taxon>Bacillati</taxon>
        <taxon>Actinomycetota</taxon>
        <taxon>Actinomycetes</taxon>
        <taxon>Mycobacteriales</taxon>
        <taxon>Mycobacteriaceae</taxon>
        <taxon>Mycolicibacterium</taxon>
    </lineage>
</organism>
<sequence>MKRPIAAALLTGTLALAGCGTEMWSAVAEDPHCRETPRHIRSYGMPQFLMPHPTRSQGDSPCHTHKTLSEQAQAPGR</sequence>
<dbReference type="AlphaFoldDB" id="A0A2U9PQQ2"/>
<feature type="region of interest" description="Disordered" evidence="1">
    <location>
        <begin position="44"/>
        <end position="77"/>
    </location>
</feature>
<dbReference type="PROSITE" id="PS51257">
    <property type="entry name" value="PROKAR_LIPOPROTEIN"/>
    <property type="match status" value="1"/>
</dbReference>
<feature type="signal peptide" evidence="2">
    <location>
        <begin position="1"/>
        <end position="17"/>
    </location>
</feature>
<name>A0A2U9PQQ2_MYCSE</name>
<evidence type="ECO:0000256" key="1">
    <source>
        <dbReference type="SAM" id="MobiDB-lite"/>
    </source>
</evidence>
<reference evidence="3 4" key="1">
    <citation type="journal article" date="2013" name="Genome Announc.">
        <title>Draft genome sequence of MKD8, a conjugal recipient Mycobacterium smegmatis strain.</title>
        <authorList>
            <person name="Gray T.A."/>
            <person name="Palumbo M.J."/>
            <person name="Derbyshire K.M."/>
        </authorList>
    </citation>
    <scope>NUCLEOTIDE SEQUENCE [LARGE SCALE GENOMIC DNA]</scope>
    <source>
        <strain evidence="3 4">MKD8</strain>
    </source>
</reference>
<proteinExistence type="predicted"/>